<dbReference type="AlphaFoldDB" id="A0A5N6W7C1"/>
<evidence type="ECO:0000313" key="2">
    <source>
        <dbReference type="Proteomes" id="UP000325433"/>
    </source>
</evidence>
<sequence length="63" mass="7409">MTIITFSYYYWYHFPPFPAFGSSESSPTPSNCYCQYIVVSLLPQLPVKNPRATDQYMYIYYGT</sequence>
<dbReference type="Proteomes" id="UP000325433">
    <property type="component" value="Unassembled WGS sequence"/>
</dbReference>
<proteinExistence type="predicted"/>
<gene>
    <name evidence="1" type="ORF">BDV41DRAFT_147400</name>
</gene>
<keyword evidence="2" id="KW-1185">Reference proteome</keyword>
<evidence type="ECO:0000313" key="1">
    <source>
        <dbReference type="EMBL" id="KAE8315709.1"/>
    </source>
</evidence>
<dbReference type="EMBL" id="ML738310">
    <property type="protein sequence ID" value="KAE8315709.1"/>
    <property type="molecule type" value="Genomic_DNA"/>
</dbReference>
<protein>
    <submittedName>
        <fullName evidence="1">Uncharacterized protein</fullName>
    </submittedName>
</protein>
<accession>A0A5N6W7C1</accession>
<reference evidence="2" key="1">
    <citation type="submission" date="2019-04" db="EMBL/GenBank/DDBJ databases">
        <title>Friends and foes A comparative genomics studyof 23 Aspergillus species from section Flavi.</title>
        <authorList>
            <consortium name="DOE Joint Genome Institute"/>
            <person name="Kjaerbolling I."/>
            <person name="Vesth T."/>
            <person name="Frisvad J.C."/>
            <person name="Nybo J.L."/>
            <person name="Theobald S."/>
            <person name="Kildgaard S."/>
            <person name="Isbrandt T."/>
            <person name="Kuo A."/>
            <person name="Sato A."/>
            <person name="Lyhne E.K."/>
            <person name="Kogle M.E."/>
            <person name="Wiebenga A."/>
            <person name="Kun R.S."/>
            <person name="Lubbers R.J."/>
            <person name="Makela M.R."/>
            <person name="Barry K."/>
            <person name="Chovatia M."/>
            <person name="Clum A."/>
            <person name="Daum C."/>
            <person name="Haridas S."/>
            <person name="He G."/>
            <person name="LaButti K."/>
            <person name="Lipzen A."/>
            <person name="Mondo S."/>
            <person name="Riley R."/>
            <person name="Salamov A."/>
            <person name="Simmons B.A."/>
            <person name="Magnuson J.K."/>
            <person name="Henrissat B."/>
            <person name="Mortensen U.H."/>
            <person name="Larsen T.O."/>
            <person name="Devries R.P."/>
            <person name="Grigoriev I.V."/>
            <person name="Machida M."/>
            <person name="Baker S.E."/>
            <person name="Andersen M.R."/>
        </authorList>
    </citation>
    <scope>NUCLEOTIDE SEQUENCE [LARGE SCALE GENOMIC DNA]</scope>
    <source>
        <strain evidence="2">CBS 130015</strain>
    </source>
</reference>
<name>A0A5N6W7C1_9EURO</name>
<organism evidence="1 2">
    <name type="scientific">Aspergillus transmontanensis</name>
    <dbReference type="NCBI Taxonomy" id="1034304"/>
    <lineage>
        <taxon>Eukaryota</taxon>
        <taxon>Fungi</taxon>
        <taxon>Dikarya</taxon>
        <taxon>Ascomycota</taxon>
        <taxon>Pezizomycotina</taxon>
        <taxon>Eurotiomycetes</taxon>
        <taxon>Eurotiomycetidae</taxon>
        <taxon>Eurotiales</taxon>
        <taxon>Aspergillaceae</taxon>
        <taxon>Aspergillus</taxon>
        <taxon>Aspergillus subgen. Circumdati</taxon>
    </lineage>
</organism>